<accession>A0AAN9BCM3</accession>
<dbReference type="Gene3D" id="3.40.30.10">
    <property type="entry name" value="Glutaredoxin"/>
    <property type="match status" value="1"/>
</dbReference>
<dbReference type="SUPFAM" id="SSF47616">
    <property type="entry name" value="GST C-terminal domain-like"/>
    <property type="match status" value="1"/>
</dbReference>
<name>A0AAN9BCM3_9CAEN</name>
<evidence type="ECO:0000313" key="3">
    <source>
        <dbReference type="EMBL" id="KAK7102174.1"/>
    </source>
</evidence>
<evidence type="ECO:0000259" key="2">
    <source>
        <dbReference type="PROSITE" id="PS50405"/>
    </source>
</evidence>
<dbReference type="AlphaFoldDB" id="A0AAN9BCM3"/>
<dbReference type="InterPro" id="IPR004045">
    <property type="entry name" value="Glutathione_S-Trfase_N"/>
</dbReference>
<keyword evidence="4" id="KW-1185">Reference proteome</keyword>
<dbReference type="InterPro" id="IPR050213">
    <property type="entry name" value="GST_superfamily"/>
</dbReference>
<dbReference type="InterPro" id="IPR010987">
    <property type="entry name" value="Glutathione-S-Trfase_C-like"/>
</dbReference>
<dbReference type="InterPro" id="IPR004046">
    <property type="entry name" value="GST_C"/>
</dbReference>
<dbReference type="PROSITE" id="PS50405">
    <property type="entry name" value="GST_CTER"/>
    <property type="match status" value="1"/>
</dbReference>
<proteinExistence type="predicted"/>
<dbReference type="SUPFAM" id="SSF52833">
    <property type="entry name" value="Thioredoxin-like"/>
    <property type="match status" value="1"/>
</dbReference>
<dbReference type="EMBL" id="JBAMIC010000010">
    <property type="protein sequence ID" value="KAK7102174.1"/>
    <property type="molecule type" value="Genomic_DNA"/>
</dbReference>
<evidence type="ECO:0000259" key="1">
    <source>
        <dbReference type="PROSITE" id="PS50404"/>
    </source>
</evidence>
<dbReference type="Pfam" id="PF02798">
    <property type="entry name" value="GST_N"/>
    <property type="match status" value="1"/>
</dbReference>
<dbReference type="GO" id="GO:0006749">
    <property type="term" value="P:glutathione metabolic process"/>
    <property type="evidence" value="ECO:0007669"/>
    <property type="project" value="TreeGrafter"/>
</dbReference>
<dbReference type="SFLD" id="SFLDG01205">
    <property type="entry name" value="AMPS.1"/>
    <property type="match status" value="1"/>
</dbReference>
<dbReference type="SFLD" id="SFLDS00019">
    <property type="entry name" value="Glutathione_Transferase_(cytos"/>
    <property type="match status" value="1"/>
</dbReference>
<dbReference type="Pfam" id="PF14497">
    <property type="entry name" value="GST_C_3"/>
    <property type="match status" value="1"/>
</dbReference>
<dbReference type="GO" id="GO:0004364">
    <property type="term" value="F:glutathione transferase activity"/>
    <property type="evidence" value="ECO:0007669"/>
    <property type="project" value="TreeGrafter"/>
</dbReference>
<feature type="domain" description="GST C-terminal" evidence="2">
    <location>
        <begin position="81"/>
        <end position="205"/>
    </location>
</feature>
<reference evidence="3 4" key="1">
    <citation type="submission" date="2024-02" db="EMBL/GenBank/DDBJ databases">
        <title>Chromosome-scale genome assembly of the rough periwinkle Littorina saxatilis.</title>
        <authorList>
            <person name="De Jode A."/>
            <person name="Faria R."/>
            <person name="Formenti G."/>
            <person name="Sims Y."/>
            <person name="Smith T.P."/>
            <person name="Tracey A."/>
            <person name="Wood J.M.D."/>
            <person name="Zagrodzka Z.B."/>
            <person name="Johannesson K."/>
            <person name="Butlin R.K."/>
            <person name="Leder E.H."/>
        </authorList>
    </citation>
    <scope>NUCLEOTIDE SEQUENCE [LARGE SCALE GENOMIC DNA]</scope>
    <source>
        <strain evidence="3">Snail1</strain>
        <tissue evidence="3">Muscle</tissue>
    </source>
</reference>
<dbReference type="PANTHER" id="PTHR11571">
    <property type="entry name" value="GLUTATHIONE S-TRANSFERASE"/>
    <property type="match status" value="1"/>
</dbReference>
<dbReference type="FunFam" id="1.20.1050.10:FF:000030">
    <property type="entry name" value="Glutathione S-transferase S1"/>
    <property type="match status" value="1"/>
</dbReference>
<dbReference type="PROSITE" id="PS50404">
    <property type="entry name" value="GST_NTER"/>
    <property type="match status" value="1"/>
</dbReference>
<dbReference type="CDD" id="cd03192">
    <property type="entry name" value="GST_C_Sigma_like"/>
    <property type="match status" value="1"/>
</dbReference>
<comment type="caution">
    <text evidence="3">The sequence shown here is derived from an EMBL/GenBank/DDBJ whole genome shotgun (WGS) entry which is preliminary data.</text>
</comment>
<dbReference type="InterPro" id="IPR036249">
    <property type="entry name" value="Thioredoxin-like_sf"/>
</dbReference>
<gene>
    <name evidence="3" type="ORF">V1264_020435</name>
</gene>
<feature type="domain" description="GST N-terminal" evidence="1">
    <location>
        <begin position="2"/>
        <end position="79"/>
    </location>
</feature>
<dbReference type="PANTHER" id="PTHR11571:SF150">
    <property type="entry name" value="GLUTATHIONE S-TRANSFERASE"/>
    <property type="match status" value="1"/>
</dbReference>
<dbReference type="CDD" id="cd03039">
    <property type="entry name" value="GST_N_Sigma_like"/>
    <property type="match status" value="1"/>
</dbReference>
<organism evidence="3 4">
    <name type="scientific">Littorina saxatilis</name>
    <dbReference type="NCBI Taxonomy" id="31220"/>
    <lineage>
        <taxon>Eukaryota</taxon>
        <taxon>Metazoa</taxon>
        <taxon>Spiralia</taxon>
        <taxon>Lophotrochozoa</taxon>
        <taxon>Mollusca</taxon>
        <taxon>Gastropoda</taxon>
        <taxon>Caenogastropoda</taxon>
        <taxon>Littorinimorpha</taxon>
        <taxon>Littorinoidea</taxon>
        <taxon>Littorinidae</taxon>
        <taxon>Littorina</taxon>
    </lineage>
</organism>
<dbReference type="SFLD" id="SFLDG00363">
    <property type="entry name" value="AMPS_(cytGST):_Alpha-__Mu-__Pi"/>
    <property type="match status" value="1"/>
</dbReference>
<dbReference type="InterPro" id="IPR040079">
    <property type="entry name" value="Glutathione_S-Trfase"/>
</dbReference>
<sequence length="205" mass="23160">MSELKVVYFDLRARGEPIRLVLEAAGKKYEDVRLSFDEWPAEKPNTPYGQLPYIVYNGKKYGQSLALANFVAREFGLYGKTNLDALRIDEVSGLTADLVDSVFKAKFENDETKKAELSQKLWDEAVPKYFGFFNTLLQDNGNTGFFVGSTVSLADLLVFNLLDSLIAEKAEIANTFSPELNKLRSNVQKHPFLNAYLAKRKNVPF</sequence>
<dbReference type="Proteomes" id="UP001374579">
    <property type="component" value="Unassembled WGS sequence"/>
</dbReference>
<evidence type="ECO:0000313" key="4">
    <source>
        <dbReference type="Proteomes" id="UP001374579"/>
    </source>
</evidence>
<dbReference type="InterPro" id="IPR036282">
    <property type="entry name" value="Glutathione-S-Trfase_C_sf"/>
</dbReference>
<protein>
    <submittedName>
        <fullName evidence="3">Uncharacterized protein</fullName>
    </submittedName>
</protein>
<dbReference type="Gene3D" id="1.20.1050.10">
    <property type="match status" value="1"/>
</dbReference>